<feature type="domain" description="Myb-like" evidence="2">
    <location>
        <begin position="263"/>
        <end position="320"/>
    </location>
</feature>
<dbReference type="CDD" id="cd11660">
    <property type="entry name" value="SANT_TRF"/>
    <property type="match status" value="1"/>
</dbReference>
<dbReference type="Gene3D" id="1.10.10.60">
    <property type="entry name" value="Homeodomain-like"/>
    <property type="match status" value="1"/>
</dbReference>
<keyword evidence="5" id="KW-1185">Reference proteome</keyword>
<feature type="compositionally biased region" description="Polar residues" evidence="1">
    <location>
        <begin position="170"/>
        <end position="184"/>
    </location>
</feature>
<evidence type="ECO:0000313" key="4">
    <source>
        <dbReference type="EMBL" id="RIA93170.1"/>
    </source>
</evidence>
<name>A0A397T481_9GLOM</name>
<feature type="region of interest" description="Disordered" evidence="1">
    <location>
        <begin position="170"/>
        <end position="253"/>
    </location>
</feature>
<dbReference type="SMART" id="SM00717">
    <property type="entry name" value="SANT"/>
    <property type="match status" value="1"/>
</dbReference>
<gene>
    <name evidence="4" type="ORF">C1645_762996</name>
</gene>
<dbReference type="PANTHER" id="PTHR47807">
    <property type="entry name" value="PROTEIN TBF1"/>
    <property type="match status" value="1"/>
</dbReference>
<dbReference type="EMBL" id="QKYT01000109">
    <property type="protein sequence ID" value="RIA93170.1"/>
    <property type="molecule type" value="Genomic_DNA"/>
</dbReference>
<dbReference type="SUPFAM" id="SSF46689">
    <property type="entry name" value="Homeodomain-like"/>
    <property type="match status" value="1"/>
</dbReference>
<comment type="caution">
    <text evidence="4">The sequence shown here is derived from an EMBL/GenBank/DDBJ whole genome shotgun (WGS) entry which is preliminary data.</text>
</comment>
<proteinExistence type="predicted"/>
<dbReference type="OrthoDB" id="3366990at2759"/>
<dbReference type="InterPro" id="IPR052833">
    <property type="entry name" value="Telomeric_DNA-bd_trans-reg"/>
</dbReference>
<dbReference type="AlphaFoldDB" id="A0A397T481"/>
<feature type="compositionally biased region" description="Low complexity" evidence="1">
    <location>
        <begin position="88"/>
        <end position="108"/>
    </location>
</feature>
<feature type="compositionally biased region" description="Basic and acidic residues" evidence="1">
    <location>
        <begin position="112"/>
        <end position="124"/>
    </location>
</feature>
<feature type="compositionally biased region" description="Low complexity" evidence="1">
    <location>
        <begin position="194"/>
        <end position="204"/>
    </location>
</feature>
<dbReference type="InterPro" id="IPR001005">
    <property type="entry name" value="SANT/Myb"/>
</dbReference>
<organism evidence="4 5">
    <name type="scientific">Glomus cerebriforme</name>
    <dbReference type="NCBI Taxonomy" id="658196"/>
    <lineage>
        <taxon>Eukaryota</taxon>
        <taxon>Fungi</taxon>
        <taxon>Fungi incertae sedis</taxon>
        <taxon>Mucoromycota</taxon>
        <taxon>Glomeromycotina</taxon>
        <taxon>Glomeromycetes</taxon>
        <taxon>Glomerales</taxon>
        <taxon>Glomeraceae</taxon>
        <taxon>Glomus</taxon>
    </lineage>
</organism>
<dbReference type="PANTHER" id="PTHR47807:SF1">
    <property type="entry name" value="PROTEIN TBF1"/>
    <property type="match status" value="1"/>
</dbReference>
<protein>
    <submittedName>
        <fullName evidence="4">Uncharacterized protein</fullName>
    </submittedName>
</protein>
<evidence type="ECO:0000259" key="3">
    <source>
        <dbReference type="PROSITE" id="PS51294"/>
    </source>
</evidence>
<dbReference type="InterPro" id="IPR009057">
    <property type="entry name" value="Homeodomain-like_sf"/>
</dbReference>
<evidence type="ECO:0000313" key="5">
    <source>
        <dbReference type="Proteomes" id="UP000265703"/>
    </source>
</evidence>
<dbReference type="STRING" id="658196.A0A397T481"/>
<feature type="domain" description="HTH myb-type" evidence="3">
    <location>
        <begin position="263"/>
        <end position="324"/>
    </location>
</feature>
<dbReference type="PROSITE" id="PS51294">
    <property type="entry name" value="HTH_MYB"/>
    <property type="match status" value="1"/>
</dbReference>
<evidence type="ECO:0000259" key="2">
    <source>
        <dbReference type="PROSITE" id="PS50090"/>
    </source>
</evidence>
<reference evidence="4 5" key="1">
    <citation type="submission" date="2018-06" db="EMBL/GenBank/DDBJ databases">
        <title>Comparative genomics reveals the genomic features of Rhizophagus irregularis, R. cerebriforme, R. diaphanum and Gigaspora rosea, and their symbiotic lifestyle signature.</title>
        <authorList>
            <person name="Morin E."/>
            <person name="San Clemente H."/>
            <person name="Chen E.C.H."/>
            <person name="De La Providencia I."/>
            <person name="Hainaut M."/>
            <person name="Kuo A."/>
            <person name="Kohler A."/>
            <person name="Murat C."/>
            <person name="Tang N."/>
            <person name="Roy S."/>
            <person name="Loubradou J."/>
            <person name="Henrissat B."/>
            <person name="Grigoriev I.V."/>
            <person name="Corradi N."/>
            <person name="Roux C."/>
            <person name="Martin F.M."/>
        </authorList>
    </citation>
    <scope>NUCLEOTIDE SEQUENCE [LARGE SCALE GENOMIC DNA]</scope>
    <source>
        <strain evidence="4 5">DAOM 227022</strain>
    </source>
</reference>
<accession>A0A397T481</accession>
<dbReference type="Proteomes" id="UP000265703">
    <property type="component" value="Unassembled WGS sequence"/>
</dbReference>
<feature type="region of interest" description="Disordered" evidence="1">
    <location>
        <begin position="87"/>
        <end position="141"/>
    </location>
</feature>
<sequence>MYKNEDQKLFKIMFPKEIKDDNYPPMYMESYVKVRNNLKRCAGDTGMLLKQFSWENFTEDMYKFLSKIADELEMPFFNKCTSNEISLKSPKSSKSPTTSNNANNVSVVIEDVSQKEVDKRRSPDNELVQDVSSNNNGLDGSKEELENMMSYIDINDQASLSNKAIELESDSLSNGGEPYSSISECEQDNKSDNSQQTTSLTQLTAERSSISLTDILPEQQAEDDRQSSSEESAVGTPENNTRNLRKRGEKRVRYNTDHSDYRMTKRVRNLWNEQEVRALEEGMRQYGKLWSNIKKNYGSKGQVLEHRTPVQLKDKARSELVRRQRENIEPGVFGIMAIL</sequence>
<dbReference type="PROSITE" id="PS50090">
    <property type="entry name" value="MYB_LIKE"/>
    <property type="match status" value="1"/>
</dbReference>
<evidence type="ECO:0000256" key="1">
    <source>
        <dbReference type="SAM" id="MobiDB-lite"/>
    </source>
</evidence>
<dbReference type="GO" id="GO:0010833">
    <property type="term" value="P:telomere maintenance via telomere lengthening"/>
    <property type="evidence" value="ECO:0007669"/>
    <property type="project" value="TreeGrafter"/>
</dbReference>
<dbReference type="InterPro" id="IPR017930">
    <property type="entry name" value="Myb_dom"/>
</dbReference>
<dbReference type="GO" id="GO:0003691">
    <property type="term" value="F:double-stranded telomeric DNA binding"/>
    <property type="evidence" value="ECO:0007669"/>
    <property type="project" value="TreeGrafter"/>
</dbReference>